<evidence type="ECO:0000256" key="1">
    <source>
        <dbReference type="SAM" id="MobiDB-lite"/>
    </source>
</evidence>
<accession>A0ABV9GDD9</accession>
<protein>
    <submittedName>
        <fullName evidence="4">DUF6286 domain-containing protein</fullName>
    </submittedName>
</protein>
<feature type="transmembrane region" description="Helical" evidence="2">
    <location>
        <begin position="102"/>
        <end position="123"/>
    </location>
</feature>
<proteinExistence type="predicted"/>
<name>A0ABV9GDD9_9ACTN</name>
<feature type="domain" description="DUF6286" evidence="3">
    <location>
        <begin position="112"/>
        <end position="220"/>
    </location>
</feature>
<organism evidence="4 5">
    <name type="scientific">Streptomyces maoxianensis</name>
    <dbReference type="NCBI Taxonomy" id="1459942"/>
    <lineage>
        <taxon>Bacteria</taxon>
        <taxon>Bacillati</taxon>
        <taxon>Actinomycetota</taxon>
        <taxon>Actinomycetes</taxon>
        <taxon>Kitasatosporales</taxon>
        <taxon>Streptomycetaceae</taxon>
        <taxon>Streptomyces</taxon>
    </lineage>
</organism>
<dbReference type="EMBL" id="JBHSFE010000026">
    <property type="protein sequence ID" value="MFC4611548.1"/>
    <property type="molecule type" value="Genomic_DNA"/>
</dbReference>
<keyword evidence="2" id="KW-1133">Transmembrane helix</keyword>
<keyword evidence="2" id="KW-0472">Membrane</keyword>
<reference evidence="5" key="1">
    <citation type="journal article" date="2019" name="Int. J. Syst. Evol. Microbiol.">
        <title>The Global Catalogue of Microorganisms (GCM) 10K type strain sequencing project: providing services to taxonomists for standard genome sequencing and annotation.</title>
        <authorList>
            <consortium name="The Broad Institute Genomics Platform"/>
            <consortium name="The Broad Institute Genome Sequencing Center for Infectious Disease"/>
            <person name="Wu L."/>
            <person name="Ma J."/>
        </authorList>
    </citation>
    <scope>NUCLEOTIDE SEQUENCE [LARGE SCALE GENOMIC DNA]</scope>
    <source>
        <strain evidence="5">CGMCC 4.7139</strain>
    </source>
</reference>
<keyword evidence="5" id="KW-1185">Reference proteome</keyword>
<dbReference type="RefSeq" id="WP_381200807.1">
    <property type="nucleotide sequence ID" value="NZ_JBHSFE010000026.1"/>
</dbReference>
<evidence type="ECO:0000313" key="4">
    <source>
        <dbReference type="EMBL" id="MFC4611548.1"/>
    </source>
</evidence>
<gene>
    <name evidence="4" type="ORF">ACFO9E_27735</name>
</gene>
<feature type="region of interest" description="Disordered" evidence="1">
    <location>
        <begin position="1"/>
        <end position="39"/>
    </location>
</feature>
<evidence type="ECO:0000256" key="2">
    <source>
        <dbReference type="SAM" id="Phobius"/>
    </source>
</evidence>
<feature type="transmembrane region" description="Helical" evidence="2">
    <location>
        <begin position="55"/>
        <end position="76"/>
    </location>
</feature>
<keyword evidence="2" id="KW-0812">Transmembrane</keyword>
<dbReference type="Pfam" id="PF19803">
    <property type="entry name" value="DUF6286"/>
    <property type="match status" value="1"/>
</dbReference>
<evidence type="ECO:0000313" key="5">
    <source>
        <dbReference type="Proteomes" id="UP001595993"/>
    </source>
</evidence>
<sequence length="225" mass="23921">MSEQEPDVATQRVPASETEQTSSTTADTPGPGVSAAGEGSGRHVHRFWSARRVPATILALFAVAGTGILLYDVAAVRAGQSAMLWRRTLASELATRPLDDGWVIGGAALAMAVGLWLIVLAVTPGLRGLLPMRPPADAEAADMHAGLDRYAAALILRDRAMEVPGVQSARIGVGRRKIRARVLSHFRDLDDVRADLEAALKDGVRQLGLARQPALSVDVRRPKKG</sequence>
<feature type="compositionally biased region" description="Low complexity" evidence="1">
    <location>
        <begin position="15"/>
        <end position="28"/>
    </location>
</feature>
<comment type="caution">
    <text evidence="4">The sequence shown here is derived from an EMBL/GenBank/DDBJ whole genome shotgun (WGS) entry which is preliminary data.</text>
</comment>
<dbReference type="InterPro" id="IPR046253">
    <property type="entry name" value="DUF6286"/>
</dbReference>
<evidence type="ECO:0000259" key="3">
    <source>
        <dbReference type="Pfam" id="PF19803"/>
    </source>
</evidence>
<dbReference type="Proteomes" id="UP001595993">
    <property type="component" value="Unassembled WGS sequence"/>
</dbReference>